<feature type="non-terminal residue" evidence="1">
    <location>
        <position position="41"/>
    </location>
</feature>
<evidence type="ECO:0000313" key="1">
    <source>
        <dbReference type="EMBL" id="CAG8661940.1"/>
    </source>
</evidence>
<name>A0A9N9E277_FUNMO</name>
<accession>A0A9N9E277</accession>
<organism evidence="1 2">
    <name type="scientific">Funneliformis mosseae</name>
    <name type="common">Endomycorrhizal fungus</name>
    <name type="synonym">Glomus mosseae</name>
    <dbReference type="NCBI Taxonomy" id="27381"/>
    <lineage>
        <taxon>Eukaryota</taxon>
        <taxon>Fungi</taxon>
        <taxon>Fungi incertae sedis</taxon>
        <taxon>Mucoromycota</taxon>
        <taxon>Glomeromycotina</taxon>
        <taxon>Glomeromycetes</taxon>
        <taxon>Glomerales</taxon>
        <taxon>Glomeraceae</taxon>
        <taxon>Funneliformis</taxon>
    </lineage>
</organism>
<comment type="caution">
    <text evidence="1">The sequence shown here is derived from an EMBL/GenBank/DDBJ whole genome shotgun (WGS) entry which is preliminary data.</text>
</comment>
<sequence>MTQPTENNENDFSKWLETEFMRKWFEFENADEITIKEIVNE</sequence>
<reference evidence="1" key="1">
    <citation type="submission" date="2021-06" db="EMBL/GenBank/DDBJ databases">
        <authorList>
            <person name="Kallberg Y."/>
            <person name="Tangrot J."/>
            <person name="Rosling A."/>
        </authorList>
    </citation>
    <scope>NUCLEOTIDE SEQUENCE</scope>
    <source>
        <strain evidence="1">87-6 pot B 2015</strain>
    </source>
</reference>
<keyword evidence="2" id="KW-1185">Reference proteome</keyword>
<dbReference type="Proteomes" id="UP000789375">
    <property type="component" value="Unassembled WGS sequence"/>
</dbReference>
<dbReference type="EMBL" id="CAJVPP010005226">
    <property type="protein sequence ID" value="CAG8661940.1"/>
    <property type="molecule type" value="Genomic_DNA"/>
</dbReference>
<proteinExistence type="predicted"/>
<dbReference type="AlphaFoldDB" id="A0A9N9E277"/>
<protein>
    <submittedName>
        <fullName evidence="1">8757_t:CDS:1</fullName>
    </submittedName>
</protein>
<gene>
    <name evidence="1" type="ORF">FMOSSE_LOCUS11984</name>
</gene>
<evidence type="ECO:0000313" key="2">
    <source>
        <dbReference type="Proteomes" id="UP000789375"/>
    </source>
</evidence>